<gene>
    <name evidence="2" type="ORF">E1948_10295</name>
</gene>
<accession>A0AAE6K9Z8</accession>
<keyword evidence="1" id="KW-1133">Transmembrane helix</keyword>
<reference evidence="2" key="1">
    <citation type="submission" date="2019-04" db="EMBL/GenBank/DDBJ databases">
        <title>Whole-genome sequencing of local methicillin-resistant S. aureus strain Lr2.</title>
        <authorList>
            <person name="Ullah N."/>
            <person name="Ali A."/>
        </authorList>
    </citation>
    <scope>NUCLEOTIDE SEQUENCE [LARGE SCALE GENOMIC DNA]</scope>
    <source>
        <strain evidence="2">Lr2</strain>
    </source>
</reference>
<keyword evidence="1" id="KW-0812">Transmembrane</keyword>
<feature type="transmembrane region" description="Helical" evidence="1">
    <location>
        <begin position="25"/>
        <end position="43"/>
    </location>
</feature>
<sequence length="84" mass="10026">MISFLPFTRYIYLNNIEILQSLHRILNGVVIFIGSVYQVSVMLKHQLKMKRIHQCQQVIHSIKTMYRIKKRLVITQLLMLKVIT</sequence>
<evidence type="ECO:0000313" key="2">
    <source>
        <dbReference type="EMBL" id="QCT57747.1"/>
    </source>
</evidence>
<keyword evidence="1" id="KW-0472">Membrane</keyword>
<dbReference type="EMBL" id="CP038850">
    <property type="protein sequence ID" value="QCT57747.1"/>
    <property type="molecule type" value="Genomic_DNA"/>
</dbReference>
<dbReference type="AlphaFoldDB" id="A0AAE6K9Z8"/>
<protein>
    <submittedName>
        <fullName evidence="2">Amidase</fullName>
    </submittedName>
</protein>
<organism evidence="2">
    <name type="scientific">Staphylococcus aureus</name>
    <dbReference type="NCBI Taxonomy" id="1280"/>
    <lineage>
        <taxon>Bacteria</taxon>
        <taxon>Bacillati</taxon>
        <taxon>Bacillota</taxon>
        <taxon>Bacilli</taxon>
        <taxon>Bacillales</taxon>
        <taxon>Staphylococcaceae</taxon>
        <taxon>Staphylococcus</taxon>
    </lineage>
</organism>
<evidence type="ECO:0000256" key="1">
    <source>
        <dbReference type="SAM" id="Phobius"/>
    </source>
</evidence>
<name>A0AAE6K9Z8_STAAU</name>
<proteinExistence type="predicted"/>